<dbReference type="SUPFAM" id="SSF143100">
    <property type="entry name" value="TTHA1013/TTHA0281-like"/>
    <property type="match status" value="1"/>
</dbReference>
<protein>
    <recommendedName>
        <fullName evidence="3">Pilus assembly protein HicB</fullName>
    </recommendedName>
</protein>
<dbReference type="EMBL" id="JAUCGM010000026">
    <property type="protein sequence ID" value="MDM8561953.1"/>
    <property type="molecule type" value="Genomic_DNA"/>
</dbReference>
<accession>A0ABT7VQL6</accession>
<dbReference type="Proteomes" id="UP001171945">
    <property type="component" value="Unassembled WGS sequence"/>
</dbReference>
<gene>
    <name evidence="1" type="ORF">QUF54_01200</name>
</gene>
<organism evidence="1 2">
    <name type="scientific">Candidatus Marithioploca araucensis</name>
    <dbReference type="NCBI Taxonomy" id="70273"/>
    <lineage>
        <taxon>Bacteria</taxon>
        <taxon>Pseudomonadati</taxon>
        <taxon>Pseudomonadota</taxon>
        <taxon>Gammaproteobacteria</taxon>
        <taxon>Thiotrichales</taxon>
        <taxon>Thiotrichaceae</taxon>
        <taxon>Candidatus Marithioploca</taxon>
    </lineage>
</organism>
<dbReference type="Gene3D" id="3.30.160.250">
    <property type="match status" value="1"/>
</dbReference>
<proteinExistence type="predicted"/>
<evidence type="ECO:0000313" key="1">
    <source>
        <dbReference type="EMBL" id="MDM8561953.1"/>
    </source>
</evidence>
<reference evidence="1" key="1">
    <citation type="submission" date="2023-06" db="EMBL/GenBank/DDBJ databases">
        <title>Uncultivated large filamentous bacteria from sulfidic sediments reveal new species and different genomic features in energy metabolism and defense.</title>
        <authorList>
            <person name="Fonseca A."/>
        </authorList>
    </citation>
    <scope>NUCLEOTIDE SEQUENCE</scope>
    <source>
        <strain evidence="1">HSG4</strain>
    </source>
</reference>
<name>A0ABT7VQL6_9GAMM</name>
<keyword evidence="2" id="KW-1185">Reference proteome</keyword>
<sequence>MKESDRYLKMVQWSEEDACYIGTCPGLMLGGVHGDNEIDVYVELCEAIEECIRIYQEDGDTLPEATAKPYSGQFKERA</sequence>
<comment type="caution">
    <text evidence="1">The sequence shown here is derived from an EMBL/GenBank/DDBJ whole genome shotgun (WGS) entry which is preliminary data.</text>
</comment>
<evidence type="ECO:0008006" key="3">
    <source>
        <dbReference type="Google" id="ProtNLM"/>
    </source>
</evidence>
<dbReference type="InterPro" id="IPR035069">
    <property type="entry name" value="TTHA1013/TTHA0281-like"/>
</dbReference>
<evidence type="ECO:0000313" key="2">
    <source>
        <dbReference type="Proteomes" id="UP001171945"/>
    </source>
</evidence>